<evidence type="ECO:0000313" key="5">
    <source>
        <dbReference type="Proteomes" id="UP001314903"/>
    </source>
</evidence>
<comment type="similarity">
    <text evidence="1">Belongs to the thioesterase PaaI family.</text>
</comment>
<dbReference type="Proteomes" id="UP001314903">
    <property type="component" value="Unassembled WGS sequence"/>
</dbReference>
<evidence type="ECO:0000259" key="3">
    <source>
        <dbReference type="Pfam" id="PF03061"/>
    </source>
</evidence>
<dbReference type="EC" id="3.1.2.-" evidence="4"/>
<dbReference type="NCBIfam" id="TIGR00369">
    <property type="entry name" value="unchar_dom_1"/>
    <property type="match status" value="1"/>
</dbReference>
<dbReference type="PANTHER" id="PTHR21660">
    <property type="entry name" value="THIOESTERASE SUPERFAMILY MEMBER-RELATED"/>
    <property type="match status" value="1"/>
</dbReference>
<dbReference type="GO" id="GO:0016787">
    <property type="term" value="F:hydrolase activity"/>
    <property type="evidence" value="ECO:0007669"/>
    <property type="project" value="UniProtKB-KW"/>
</dbReference>
<keyword evidence="2 4" id="KW-0378">Hydrolase</keyword>
<dbReference type="EMBL" id="JAGGLI010000033">
    <property type="protein sequence ID" value="MBP2028597.1"/>
    <property type="molecule type" value="Genomic_DNA"/>
</dbReference>
<dbReference type="SUPFAM" id="SSF54637">
    <property type="entry name" value="Thioesterase/thiol ester dehydrase-isomerase"/>
    <property type="match status" value="1"/>
</dbReference>
<protein>
    <submittedName>
        <fullName evidence="4">Acyl-CoA thioesterase</fullName>
        <ecNumber evidence="4">3.1.2.-</ecNumber>
    </submittedName>
</protein>
<dbReference type="PANTHER" id="PTHR21660:SF1">
    <property type="entry name" value="ACYL-COENZYME A THIOESTERASE 13"/>
    <property type="match status" value="1"/>
</dbReference>
<sequence>MNQNYLDNLIEYFRRYNKKSPFESFFNIEVDELKEGKSVYKINTDEKHTNRYEYVHGGTLSSLCDVAMGAACITLGKKIVTIDMSVSYLKPTPKGAVLTVIGEVVSRGSTIIHTEGKIFDEEGQLLVKSHGAYYIKGDFEIKE</sequence>
<dbReference type="InterPro" id="IPR006683">
    <property type="entry name" value="Thioestr_dom"/>
</dbReference>
<reference evidence="4 5" key="1">
    <citation type="submission" date="2021-03" db="EMBL/GenBank/DDBJ databases">
        <title>Genomic Encyclopedia of Type Strains, Phase IV (KMG-IV): sequencing the most valuable type-strain genomes for metagenomic binning, comparative biology and taxonomic classification.</title>
        <authorList>
            <person name="Goeker M."/>
        </authorList>
    </citation>
    <scope>NUCLEOTIDE SEQUENCE [LARGE SCALE GENOMIC DNA]</scope>
    <source>
        <strain evidence="4 5">DSM 27512</strain>
    </source>
</reference>
<accession>A0ABS4KLE0</accession>
<dbReference type="InterPro" id="IPR003736">
    <property type="entry name" value="PAAI_dom"/>
</dbReference>
<dbReference type="InterPro" id="IPR039298">
    <property type="entry name" value="ACOT13"/>
</dbReference>
<comment type="caution">
    <text evidence="4">The sequence shown here is derived from an EMBL/GenBank/DDBJ whole genome shotgun (WGS) entry which is preliminary data.</text>
</comment>
<keyword evidence="5" id="KW-1185">Reference proteome</keyword>
<evidence type="ECO:0000256" key="2">
    <source>
        <dbReference type="ARBA" id="ARBA00022801"/>
    </source>
</evidence>
<gene>
    <name evidence="4" type="ORF">J2Z35_002427</name>
</gene>
<dbReference type="Gene3D" id="3.10.129.10">
    <property type="entry name" value="Hotdog Thioesterase"/>
    <property type="match status" value="1"/>
</dbReference>
<feature type="domain" description="Thioesterase" evidence="3">
    <location>
        <begin position="54"/>
        <end position="125"/>
    </location>
</feature>
<proteinExistence type="inferred from homology"/>
<organism evidence="4 5">
    <name type="scientific">Acetoanaerobium pronyense</name>
    <dbReference type="NCBI Taxonomy" id="1482736"/>
    <lineage>
        <taxon>Bacteria</taxon>
        <taxon>Bacillati</taxon>
        <taxon>Bacillota</taxon>
        <taxon>Clostridia</taxon>
        <taxon>Peptostreptococcales</taxon>
        <taxon>Filifactoraceae</taxon>
        <taxon>Acetoanaerobium</taxon>
    </lineage>
</organism>
<dbReference type="Pfam" id="PF03061">
    <property type="entry name" value="4HBT"/>
    <property type="match status" value="1"/>
</dbReference>
<evidence type="ECO:0000256" key="1">
    <source>
        <dbReference type="ARBA" id="ARBA00008324"/>
    </source>
</evidence>
<evidence type="ECO:0000313" key="4">
    <source>
        <dbReference type="EMBL" id="MBP2028597.1"/>
    </source>
</evidence>
<dbReference type="RefSeq" id="WP_209661647.1">
    <property type="nucleotide sequence ID" value="NZ_JAGGLI010000033.1"/>
</dbReference>
<dbReference type="InterPro" id="IPR029069">
    <property type="entry name" value="HotDog_dom_sf"/>
</dbReference>
<dbReference type="CDD" id="cd03443">
    <property type="entry name" value="PaaI_thioesterase"/>
    <property type="match status" value="1"/>
</dbReference>
<name>A0ABS4KLE0_9FIRM</name>